<evidence type="ECO:0000313" key="2">
    <source>
        <dbReference type="EMBL" id="MDQ0938214.1"/>
    </source>
</evidence>
<sequence length="103" mass="10423">MPTPRPIMVARVGETVAKVNAAASSPRQASPPITLISAVSSGMPAASTLPKPTSRTTIATANPISSLIRSSAAGRASSPSGPPYSTCTPADRSGFTDSSTPWR</sequence>
<gene>
    <name evidence="2" type="ORF">QFZ49_008196</name>
</gene>
<comment type="caution">
    <text evidence="2">The sequence shown here is derived from an EMBL/GenBank/DDBJ whole genome shotgun (WGS) entry which is preliminary data.</text>
</comment>
<accession>A0ABU0S1T5</accession>
<reference evidence="2 3" key="1">
    <citation type="submission" date="2023-07" db="EMBL/GenBank/DDBJ databases">
        <title>Comparative genomics of wheat-associated soil bacteria to identify genetic determinants of phenazine resistance.</title>
        <authorList>
            <person name="Mouncey N."/>
        </authorList>
    </citation>
    <scope>NUCLEOTIDE SEQUENCE [LARGE SCALE GENOMIC DNA]</scope>
    <source>
        <strain evidence="2 3">W2I16</strain>
    </source>
</reference>
<dbReference type="EMBL" id="JAUSZS010000009">
    <property type="protein sequence ID" value="MDQ0938214.1"/>
    <property type="molecule type" value="Genomic_DNA"/>
</dbReference>
<evidence type="ECO:0000313" key="3">
    <source>
        <dbReference type="Proteomes" id="UP001223072"/>
    </source>
</evidence>
<feature type="compositionally biased region" description="Low complexity" evidence="1">
    <location>
        <begin position="64"/>
        <end position="85"/>
    </location>
</feature>
<name>A0ABU0S1T5_9ACTN</name>
<proteinExistence type="predicted"/>
<organism evidence="2 3">
    <name type="scientific">Streptomyces turgidiscabies</name>
    <dbReference type="NCBI Taxonomy" id="85558"/>
    <lineage>
        <taxon>Bacteria</taxon>
        <taxon>Bacillati</taxon>
        <taxon>Actinomycetota</taxon>
        <taxon>Actinomycetes</taxon>
        <taxon>Kitasatosporales</taxon>
        <taxon>Streptomycetaceae</taxon>
        <taxon>Streptomyces</taxon>
    </lineage>
</organism>
<evidence type="ECO:0000256" key="1">
    <source>
        <dbReference type="SAM" id="MobiDB-lite"/>
    </source>
</evidence>
<feature type="region of interest" description="Disordered" evidence="1">
    <location>
        <begin position="43"/>
        <end position="103"/>
    </location>
</feature>
<keyword evidence="3" id="KW-1185">Reference proteome</keyword>
<protein>
    <submittedName>
        <fullName evidence="2">Uncharacterized protein</fullName>
    </submittedName>
</protein>
<dbReference type="Proteomes" id="UP001223072">
    <property type="component" value="Unassembled WGS sequence"/>
</dbReference>
<feature type="compositionally biased region" description="Polar residues" evidence="1">
    <location>
        <begin position="50"/>
        <end position="63"/>
    </location>
</feature>